<dbReference type="EMBL" id="CP134850">
    <property type="protein sequence ID" value="WNL22270.1"/>
    <property type="molecule type" value="Genomic_DNA"/>
</dbReference>
<dbReference type="EMBL" id="CP134851">
    <property type="protein sequence ID" value="WNL23692.1"/>
    <property type="molecule type" value="Genomic_DNA"/>
</dbReference>
<reference evidence="3" key="1">
    <citation type="submission" date="2023-09" db="EMBL/GenBank/DDBJ databases">
        <title>Arcobacter tbilisiensis sp. nov. isolated from chicken meat in Tbilisi, Georgia.</title>
        <authorList>
            <person name="Matthias R."/>
            <person name="Zautner A.E."/>
        </authorList>
    </citation>
    <scope>NUCLEOTIDE SEQUENCE</scope>
    <source>
        <strain evidence="6">LEO 70</strain>
        <strain evidence="5">LEO 74</strain>
        <strain evidence="4">LEO 79</strain>
        <strain evidence="3">LEO 99</strain>
    </source>
</reference>
<name>A0AA96CQN4_9BACT</name>
<dbReference type="EMBL" id="CP134844">
    <property type="protein sequence ID" value="WNL12674.1"/>
    <property type="molecule type" value="Genomic_DNA"/>
</dbReference>
<evidence type="ECO:0000313" key="6">
    <source>
        <dbReference type="EMBL" id="WNL25415.1"/>
    </source>
</evidence>
<sequence length="197" mass="23650">MNKNDLNEARTNPDFLIYLEAAMQNSIKNQNIEMMYEILDTMLVLDLEEEKTNKIYDEILKVATLNLEEKLEKNELLKLENIDFLTIRAFYELAIEKWSNSDFELAKALFFTLANSINDDFLKKNMEVLIVNLSKELDFEDFYEEFVDKDELESKEEYGYFITTFNFDIDDFLKNHQEFLQKEYENLKHLIEKKEII</sequence>
<dbReference type="EMBL" id="CP134849">
    <property type="protein sequence ID" value="WNL20128.1"/>
    <property type="molecule type" value="Genomic_DNA"/>
</dbReference>
<evidence type="ECO:0000313" key="5">
    <source>
        <dbReference type="EMBL" id="WNL23692.1"/>
    </source>
</evidence>
<gene>
    <name evidence="2" type="ORF">RJG51_08090</name>
    <name evidence="1" type="ORF">RJG52_01065</name>
    <name evidence="3" type="ORF">RJG53_05190</name>
    <name evidence="5" type="ORF">RJG55_01070</name>
    <name evidence="4" type="ORF">RJG56_05040</name>
    <name evidence="6" type="ORF">RJG57_10250</name>
</gene>
<evidence type="ECO:0000313" key="3">
    <source>
        <dbReference type="EMBL" id="WNL20128.1"/>
    </source>
</evidence>
<organism evidence="1">
    <name type="scientific">Arcobacter sp. AZ-2023</name>
    <dbReference type="NCBI Taxonomy" id="3074453"/>
    <lineage>
        <taxon>Bacteria</taxon>
        <taxon>Pseudomonadati</taxon>
        <taxon>Campylobacterota</taxon>
        <taxon>Epsilonproteobacteria</taxon>
        <taxon>Campylobacterales</taxon>
        <taxon>Arcobacteraceae</taxon>
        <taxon>Arcobacter</taxon>
    </lineage>
</organism>
<evidence type="ECO:0000313" key="2">
    <source>
        <dbReference type="EMBL" id="WNL13991.1"/>
    </source>
</evidence>
<accession>A0AA96CQN4</accession>
<dbReference type="EMBL" id="CP134845">
    <property type="protein sequence ID" value="WNL13991.1"/>
    <property type="molecule type" value="Genomic_DNA"/>
</dbReference>
<reference evidence="1" key="2">
    <citation type="submission" date="2023-09" db="EMBL/GenBank/DDBJ databases">
        <title>Characterization of Arcobacter Isolates from Retail Chicken Sold in Supermarkets in Tbilisi, Georgia.</title>
        <authorList>
            <person name="Matthias R."/>
            <person name="Zautner A.E."/>
        </authorList>
    </citation>
    <scope>NUCLEOTIDE SEQUENCE</scope>
    <source>
        <strain evidence="2">LEO 108</strain>
        <strain evidence="1">LEO 109</strain>
    </source>
</reference>
<proteinExistence type="predicted"/>
<evidence type="ECO:0000313" key="4">
    <source>
        <dbReference type="EMBL" id="WNL22270.1"/>
    </source>
</evidence>
<dbReference type="EMBL" id="CP134852">
    <property type="protein sequence ID" value="WNL25415.1"/>
    <property type="molecule type" value="Genomic_DNA"/>
</dbReference>
<dbReference type="AlphaFoldDB" id="A0AA96CQN4"/>
<protein>
    <submittedName>
        <fullName evidence="1">Uncharacterized protein</fullName>
    </submittedName>
</protein>
<evidence type="ECO:0000313" key="1">
    <source>
        <dbReference type="EMBL" id="WNL12674.1"/>
    </source>
</evidence>